<evidence type="ECO:0000256" key="10">
    <source>
        <dbReference type="PROSITE-ProRule" id="PRU00221"/>
    </source>
</evidence>
<proteinExistence type="predicted"/>
<protein>
    <recommendedName>
        <fullName evidence="12">Citrate transporter-like domain-containing protein</fullName>
    </recommendedName>
</protein>
<keyword evidence="9 11" id="KW-0472">Membrane</keyword>
<dbReference type="PANTHER" id="PTHR44085:SF2">
    <property type="entry name" value="SEPIAPTERIN REDUCTASE"/>
    <property type="match status" value="1"/>
</dbReference>
<dbReference type="InterPro" id="IPR015943">
    <property type="entry name" value="WD40/YVTN_repeat-like_dom_sf"/>
</dbReference>
<dbReference type="SUPFAM" id="SSF50978">
    <property type="entry name" value="WD40 repeat-like"/>
    <property type="match status" value="2"/>
</dbReference>
<dbReference type="GO" id="GO:0016020">
    <property type="term" value="C:membrane"/>
    <property type="evidence" value="ECO:0007669"/>
    <property type="project" value="UniProtKB-SubCell"/>
</dbReference>
<dbReference type="InterPro" id="IPR051721">
    <property type="entry name" value="Biopterin_syn/organic_redct"/>
</dbReference>
<evidence type="ECO:0000313" key="13">
    <source>
        <dbReference type="EnsemblMetazoa" id="Aqu2.1.41183_001"/>
    </source>
</evidence>
<dbReference type="InterPro" id="IPR036291">
    <property type="entry name" value="NAD(P)-bd_dom_sf"/>
</dbReference>
<dbReference type="eggNOG" id="KOG0296">
    <property type="taxonomic scope" value="Eukaryota"/>
</dbReference>
<feature type="transmembrane region" description="Helical" evidence="11">
    <location>
        <begin position="80"/>
        <end position="98"/>
    </location>
</feature>
<feature type="repeat" description="WD" evidence="10">
    <location>
        <begin position="1391"/>
        <end position="1432"/>
    </location>
</feature>
<keyword evidence="8" id="KW-0560">Oxidoreductase</keyword>
<dbReference type="Pfam" id="PF00106">
    <property type="entry name" value="adh_short"/>
    <property type="match status" value="3"/>
</dbReference>
<comment type="subcellular location">
    <subcellularLocation>
        <location evidence="2">Cytoplasm</location>
    </subcellularLocation>
    <subcellularLocation>
        <location evidence="1">Membrane</location>
        <topology evidence="1">Multi-pass membrane protein</topology>
    </subcellularLocation>
</comment>
<feature type="transmembrane region" description="Helical" evidence="11">
    <location>
        <begin position="203"/>
        <end position="225"/>
    </location>
</feature>
<evidence type="ECO:0000256" key="5">
    <source>
        <dbReference type="ARBA" id="ARBA00022692"/>
    </source>
</evidence>
<dbReference type="SMART" id="SM00320">
    <property type="entry name" value="WD40"/>
    <property type="match status" value="8"/>
</dbReference>
<evidence type="ECO:0000256" key="11">
    <source>
        <dbReference type="SAM" id="Phobius"/>
    </source>
</evidence>
<sequence>MDNSSTGNSNASDIGCSFDANLYKQITGSILFAIVWPFVVLDMKWFPLGRPAAALVGAALMVLFQVISQNDVYEIEGQKGNLQTMFLLVGMMMLSHYYDREGILKVVMLKIFGQNKPFRSIMWKVCLMSALLASFITNDATCLVVTPLILTEFIKQKRDTWELLPLCLSIATSANIGSSATIFGNPQNAFIASKAGVTLLQFFIAELPAAILGLSLNIGLIYLFIFIRKKILKSKEGELHITEPSIDNRDTAKHGGQIFILEEREAIAKGFEGPEDPTTASICSGVSLHKEREANAASFDQCEETGGTSGIMHKSTGLPAGMATSSENVSKDETTINKTFPDSVTKGSSFQDEANNNKDKNKKFRAIRQKIFLVWLIFVTLLMIVLLAIPHSVADFNLGCIPLAASIFTMLMDTILNRKSTYCIVTGASGGLGRELAIQLSREWSATDSTIVLVSRNISKLQETKEMIAKSSPINVTIVPADLGDLACLSDVSTKILDGYSSEKYNQAAIFHNAGSVGDIVTPTADQTDPAAIAQYLTANYTSMWILTTRFLSYVKTGPRFIMNMSSMVAKMPFGGGVVYASIKAARNVFLEALAIEHPDVRMLSYSPGSCDTNMFRTAKNEAGFASTKAFLEDLVRNNQVLSVAESISKLMDLIKEDKSTYCIVTGASGGLGRELAIQLSREWSATGSTIVLVSRNVSKLEETKEMIAKSSPVNVTIVPADLGDLACLSDTSTKVLAGYSSEKYNQAAIFHNAGSLGDIITPTADQTDPAAIAQYLTANYTSMWILTTRFLSCVKTGPRFIMNMSSLAAKMPFGGGVAYASIKAARNVFLEGLAIEHPDVRMLSYSPGPCDTDMFHAVGNEAGFASTKASFQDLVRNNQVLSVAESISKLMELIKEDKSTYCIVTGASGGLGRELAIQLSREWSATGSTIVLVSRNVSKLEETKEMIAKSSPVNVTIVPADLGDLVCLSDISTKILDGYSSEKYNQAAIFHNAGSLGDITTPTADQTDPAAIAQYLTANYTSIWILTTRFLSCIRTGPRFIMNMSSIVAKMPFGGGVVYASVKAARNVFLEGLAIEHPDVRMLSYSPGPCDTDMLLAVKNEAGFASTKTGMEDLYRNNKVLTVAESINKLMDLIKEDKFKNAAMIDYFNRRSMDDEENDQELCEDDVVEIISLSEGEEQPIEDLEADLDGVELSHDKDGSDDEYSMGVMVIQPLRDDSITCLNEHRGPVFAIDVNSNASLVASGSQDDRALVWSTSDKNVVFECNGHTESVTCVCFSHDDKYLATSDLAGLVQVWQCSNGKCVWRFDASNVEWLMWHTGAHVLLAGTTDGDGWIWRIPSGDCKTIPSHGSGNMAGVLMPNGKSSCFGYSDGSVKIWDLKTVSLVSSYNPSPNQMSPVTCLSVHPDASVLVSGHIDGTARLFNASNMKLIAMLNLVTPGGENKGTSQENEQEEPAEDHFTEAVGFLSSHNLILVGYVTGSLAVWDIPTQKLRHVCKPEKNEGQDATLVRMCVSERGPFVYSCHFDGVIRLWNVLTAQCMREWHGHTAGILDIKLTKDESMILSSSDDSTVRLYETRNIT</sequence>
<feature type="transmembrane region" description="Helical" evidence="11">
    <location>
        <begin position="163"/>
        <end position="183"/>
    </location>
</feature>
<feature type="repeat" description="WD" evidence="10">
    <location>
        <begin position="1265"/>
        <end position="1306"/>
    </location>
</feature>
<feature type="transmembrane region" description="Helical" evidence="11">
    <location>
        <begin position="51"/>
        <end position="68"/>
    </location>
</feature>
<evidence type="ECO:0000256" key="7">
    <source>
        <dbReference type="ARBA" id="ARBA00022989"/>
    </source>
</evidence>
<evidence type="ECO:0000256" key="2">
    <source>
        <dbReference type="ARBA" id="ARBA00004496"/>
    </source>
</evidence>
<dbReference type="InterPro" id="IPR002347">
    <property type="entry name" value="SDR_fam"/>
</dbReference>
<evidence type="ECO:0000256" key="8">
    <source>
        <dbReference type="ARBA" id="ARBA00023002"/>
    </source>
</evidence>
<dbReference type="PROSITE" id="PS50294">
    <property type="entry name" value="WD_REPEATS_REGION"/>
    <property type="match status" value="3"/>
</dbReference>
<keyword evidence="3" id="KW-0813">Transport</keyword>
<keyword evidence="6" id="KW-0521">NADP</keyword>
<reference evidence="13" key="1">
    <citation type="submission" date="2017-05" db="UniProtKB">
        <authorList>
            <consortium name="EnsemblMetazoa"/>
        </authorList>
    </citation>
    <scope>IDENTIFICATION</scope>
</reference>
<accession>A0A1X7VP65</accession>
<dbReference type="PROSITE" id="PS50082">
    <property type="entry name" value="WD_REPEATS_2"/>
    <property type="match status" value="4"/>
</dbReference>
<dbReference type="Pfam" id="PF00400">
    <property type="entry name" value="WD40"/>
    <property type="match status" value="5"/>
</dbReference>
<keyword evidence="4" id="KW-0963">Cytoplasm</keyword>
<dbReference type="Pfam" id="PF03600">
    <property type="entry name" value="CitMHS"/>
    <property type="match status" value="1"/>
</dbReference>
<dbReference type="PANTHER" id="PTHR44085">
    <property type="entry name" value="SEPIAPTERIN REDUCTASE"/>
    <property type="match status" value="1"/>
</dbReference>
<dbReference type="EnsemblMetazoa" id="Aqu2.1.41183_001">
    <property type="protein sequence ID" value="Aqu2.1.41183_001"/>
    <property type="gene ID" value="Aqu2.1.41183"/>
</dbReference>
<feature type="repeat" description="WD" evidence="10">
    <location>
        <begin position="1223"/>
        <end position="1264"/>
    </location>
</feature>
<feature type="transmembrane region" description="Helical" evidence="11">
    <location>
        <begin position="371"/>
        <end position="390"/>
    </location>
</feature>
<feature type="domain" description="Citrate transporter-like" evidence="12">
    <location>
        <begin position="46"/>
        <end position="410"/>
    </location>
</feature>
<keyword evidence="7 11" id="KW-1133">Transmembrane helix</keyword>
<evidence type="ECO:0000256" key="9">
    <source>
        <dbReference type="ARBA" id="ARBA00023136"/>
    </source>
</evidence>
<dbReference type="InterPro" id="IPR036322">
    <property type="entry name" value="WD40_repeat_dom_sf"/>
</dbReference>
<name>A0A1X7VP65_AMPQE</name>
<dbReference type="GO" id="GO:0004757">
    <property type="term" value="F:sepiapterin reductase (NADP+) activity"/>
    <property type="evidence" value="ECO:0007669"/>
    <property type="project" value="TreeGrafter"/>
</dbReference>
<dbReference type="STRING" id="400682.A0A1X7VP65"/>
<dbReference type="PRINTS" id="PR00081">
    <property type="entry name" value="GDHRDH"/>
</dbReference>
<evidence type="ECO:0000256" key="6">
    <source>
        <dbReference type="ARBA" id="ARBA00022857"/>
    </source>
</evidence>
<dbReference type="Gene3D" id="2.130.10.10">
    <property type="entry name" value="YVTN repeat-like/Quinoprotein amine dehydrogenase"/>
    <property type="match status" value="1"/>
</dbReference>
<dbReference type="GO" id="GO:0055085">
    <property type="term" value="P:transmembrane transport"/>
    <property type="evidence" value="ECO:0007669"/>
    <property type="project" value="InterPro"/>
</dbReference>
<dbReference type="InterPro" id="IPR001680">
    <property type="entry name" value="WD40_rpt"/>
</dbReference>
<dbReference type="Gene3D" id="3.40.50.720">
    <property type="entry name" value="NAD(P)-binding Rossmann-like Domain"/>
    <property type="match status" value="3"/>
</dbReference>
<dbReference type="InParanoid" id="A0A1X7VP65"/>
<evidence type="ECO:0000259" key="12">
    <source>
        <dbReference type="Pfam" id="PF03600"/>
    </source>
</evidence>
<evidence type="ECO:0000256" key="3">
    <source>
        <dbReference type="ARBA" id="ARBA00022448"/>
    </source>
</evidence>
<evidence type="ECO:0000256" key="4">
    <source>
        <dbReference type="ARBA" id="ARBA00022490"/>
    </source>
</evidence>
<dbReference type="SUPFAM" id="SSF51735">
    <property type="entry name" value="NAD(P)-binding Rossmann-fold domains"/>
    <property type="match status" value="3"/>
</dbReference>
<keyword evidence="5 11" id="KW-0812">Transmembrane</keyword>
<feature type="repeat" description="WD" evidence="10">
    <location>
        <begin position="1542"/>
        <end position="1579"/>
    </location>
</feature>
<feature type="transmembrane region" description="Helical" evidence="11">
    <location>
        <begin position="121"/>
        <end position="151"/>
    </location>
</feature>
<dbReference type="GO" id="GO:0005737">
    <property type="term" value="C:cytoplasm"/>
    <property type="evidence" value="ECO:0007669"/>
    <property type="project" value="UniProtKB-SubCell"/>
</dbReference>
<dbReference type="InterPro" id="IPR004680">
    <property type="entry name" value="Cit_transptr-like_dom"/>
</dbReference>
<dbReference type="GO" id="GO:0006729">
    <property type="term" value="P:tetrahydrobiopterin biosynthetic process"/>
    <property type="evidence" value="ECO:0007669"/>
    <property type="project" value="TreeGrafter"/>
</dbReference>
<keyword evidence="10" id="KW-0853">WD repeat</keyword>
<dbReference type="CDD" id="cd00200">
    <property type="entry name" value="WD40"/>
    <property type="match status" value="1"/>
</dbReference>
<feature type="transmembrane region" description="Helical" evidence="11">
    <location>
        <begin position="21"/>
        <end position="39"/>
    </location>
</feature>
<organism evidence="13">
    <name type="scientific">Amphimedon queenslandica</name>
    <name type="common">Sponge</name>
    <dbReference type="NCBI Taxonomy" id="400682"/>
    <lineage>
        <taxon>Eukaryota</taxon>
        <taxon>Metazoa</taxon>
        <taxon>Porifera</taxon>
        <taxon>Demospongiae</taxon>
        <taxon>Heteroscleromorpha</taxon>
        <taxon>Haplosclerida</taxon>
        <taxon>Niphatidae</taxon>
        <taxon>Amphimedon</taxon>
    </lineage>
</organism>
<evidence type="ECO:0000256" key="1">
    <source>
        <dbReference type="ARBA" id="ARBA00004141"/>
    </source>
</evidence>
<dbReference type="OrthoDB" id="442352at2759"/>